<comment type="caution">
    <text evidence="3">The sequence shown here is derived from an EMBL/GenBank/DDBJ whole genome shotgun (WGS) entry which is preliminary data.</text>
</comment>
<dbReference type="PANTHER" id="PTHR34075">
    <property type="entry name" value="BLR3430 PROTEIN"/>
    <property type="match status" value="1"/>
</dbReference>
<dbReference type="Pfam" id="PF01796">
    <property type="entry name" value="OB_ChsH2_C"/>
    <property type="match status" value="1"/>
</dbReference>
<proteinExistence type="predicted"/>
<dbReference type="Pfam" id="PF12172">
    <property type="entry name" value="zf-ChsH2"/>
    <property type="match status" value="1"/>
</dbReference>
<reference evidence="3 4" key="1">
    <citation type="submission" date="2024-03" db="EMBL/GenBank/DDBJ databases">
        <title>Novel species of the genus Variovorax.</title>
        <authorList>
            <person name="Liu Q."/>
            <person name="Xin Y.-H."/>
        </authorList>
    </citation>
    <scope>NUCLEOTIDE SEQUENCE [LARGE SCALE GENOMIC DNA]</scope>
    <source>
        <strain evidence="3 4">KACC 18900</strain>
    </source>
</reference>
<name>A0ABU8WY08_9BURK</name>
<dbReference type="InterPro" id="IPR002878">
    <property type="entry name" value="ChsH2_C"/>
</dbReference>
<dbReference type="PANTHER" id="PTHR34075:SF5">
    <property type="entry name" value="BLR3430 PROTEIN"/>
    <property type="match status" value="1"/>
</dbReference>
<sequence length="137" mass="14809">MHGTASKPGAPAAQADTRGADERYFSALSDNRFEIPQCDNCGRHHFFPRVVCPHCGSTALRWVTPSGRGTVYSTTVVRRPDGDYTVCLLDLAEGPRLMSRVVEIAPDAVHIGMPVQARIDALESGPLLVFIPLGHLA</sequence>
<dbReference type="InterPro" id="IPR012340">
    <property type="entry name" value="NA-bd_OB-fold"/>
</dbReference>
<dbReference type="SUPFAM" id="SSF50249">
    <property type="entry name" value="Nucleic acid-binding proteins"/>
    <property type="match status" value="1"/>
</dbReference>
<feature type="domain" description="ChsH2 C-terminal OB-fold" evidence="1">
    <location>
        <begin position="62"/>
        <end position="119"/>
    </location>
</feature>
<dbReference type="InterPro" id="IPR052513">
    <property type="entry name" value="Thioester_dehydratase-like"/>
</dbReference>
<protein>
    <submittedName>
        <fullName evidence="3">Zn-ribbon domain-containing OB-fold protein</fullName>
    </submittedName>
</protein>
<evidence type="ECO:0000313" key="3">
    <source>
        <dbReference type="EMBL" id="MEJ8852418.1"/>
    </source>
</evidence>
<dbReference type="EMBL" id="JBBKZT010000040">
    <property type="protein sequence ID" value="MEJ8852418.1"/>
    <property type="molecule type" value="Genomic_DNA"/>
</dbReference>
<evidence type="ECO:0000313" key="4">
    <source>
        <dbReference type="Proteomes" id="UP001385892"/>
    </source>
</evidence>
<dbReference type="RefSeq" id="WP_340348366.1">
    <property type="nucleotide sequence ID" value="NZ_JBBKZT010000040.1"/>
</dbReference>
<gene>
    <name evidence="3" type="ORF">WKW82_37760</name>
</gene>
<feature type="domain" description="ChsH2 rubredoxin-like zinc ribbon" evidence="2">
    <location>
        <begin position="25"/>
        <end position="60"/>
    </location>
</feature>
<dbReference type="InterPro" id="IPR022002">
    <property type="entry name" value="ChsH2_Znr"/>
</dbReference>
<evidence type="ECO:0000259" key="1">
    <source>
        <dbReference type="Pfam" id="PF01796"/>
    </source>
</evidence>
<evidence type="ECO:0000259" key="2">
    <source>
        <dbReference type="Pfam" id="PF12172"/>
    </source>
</evidence>
<dbReference type="Gene3D" id="6.10.30.10">
    <property type="match status" value="1"/>
</dbReference>
<organism evidence="3 4">
    <name type="scientific">Variovorax rhizosphaerae</name>
    <dbReference type="NCBI Taxonomy" id="1836200"/>
    <lineage>
        <taxon>Bacteria</taxon>
        <taxon>Pseudomonadati</taxon>
        <taxon>Pseudomonadota</taxon>
        <taxon>Betaproteobacteria</taxon>
        <taxon>Burkholderiales</taxon>
        <taxon>Comamonadaceae</taxon>
        <taxon>Variovorax</taxon>
    </lineage>
</organism>
<keyword evidence="4" id="KW-1185">Reference proteome</keyword>
<dbReference type="Proteomes" id="UP001385892">
    <property type="component" value="Unassembled WGS sequence"/>
</dbReference>
<accession>A0ABU8WY08</accession>